<feature type="transmembrane region" description="Helical" evidence="1">
    <location>
        <begin position="107"/>
        <end position="131"/>
    </location>
</feature>
<evidence type="ECO:0000313" key="2">
    <source>
        <dbReference type="EMBL" id="GMA27704.1"/>
    </source>
</evidence>
<name>A0AA37X8K1_9MICO</name>
<dbReference type="RefSeq" id="WP_284230497.1">
    <property type="nucleotide sequence ID" value="NZ_BSUL01000001.1"/>
</dbReference>
<evidence type="ECO:0000313" key="3">
    <source>
        <dbReference type="Proteomes" id="UP001157160"/>
    </source>
</evidence>
<gene>
    <name evidence="2" type="ORF">GCM10025874_09570</name>
</gene>
<keyword evidence="1" id="KW-0472">Membrane</keyword>
<proteinExistence type="predicted"/>
<dbReference type="Proteomes" id="UP001157160">
    <property type="component" value="Unassembled WGS sequence"/>
</dbReference>
<organism evidence="2 3">
    <name type="scientific">Arenivirga flava</name>
    <dbReference type="NCBI Taxonomy" id="1930060"/>
    <lineage>
        <taxon>Bacteria</taxon>
        <taxon>Bacillati</taxon>
        <taxon>Actinomycetota</taxon>
        <taxon>Actinomycetes</taxon>
        <taxon>Micrococcales</taxon>
        <taxon>Microbacteriaceae</taxon>
        <taxon>Arenivirga</taxon>
    </lineage>
</organism>
<keyword evidence="1" id="KW-1133">Transmembrane helix</keyword>
<reference evidence="2 3" key="1">
    <citation type="journal article" date="2014" name="Int. J. Syst. Evol. Microbiol.">
        <title>Complete genome sequence of Corynebacterium casei LMG S-19264T (=DSM 44701T), isolated from a smear-ripened cheese.</title>
        <authorList>
            <consortium name="US DOE Joint Genome Institute (JGI-PGF)"/>
            <person name="Walter F."/>
            <person name="Albersmeier A."/>
            <person name="Kalinowski J."/>
            <person name="Ruckert C."/>
        </authorList>
    </citation>
    <scope>NUCLEOTIDE SEQUENCE [LARGE SCALE GENOMIC DNA]</scope>
    <source>
        <strain evidence="2 3">NBRC 112289</strain>
    </source>
</reference>
<protein>
    <submittedName>
        <fullName evidence="2">Uncharacterized protein</fullName>
    </submittedName>
</protein>
<keyword evidence="3" id="KW-1185">Reference proteome</keyword>
<feature type="transmembrane region" description="Helical" evidence="1">
    <location>
        <begin position="143"/>
        <end position="164"/>
    </location>
</feature>
<dbReference type="EMBL" id="BSUL01000001">
    <property type="protein sequence ID" value="GMA27704.1"/>
    <property type="molecule type" value="Genomic_DNA"/>
</dbReference>
<feature type="transmembrane region" description="Helical" evidence="1">
    <location>
        <begin position="171"/>
        <end position="191"/>
    </location>
</feature>
<comment type="caution">
    <text evidence="2">The sequence shown here is derived from an EMBL/GenBank/DDBJ whole genome shotgun (WGS) entry which is preliminary data.</text>
</comment>
<feature type="transmembrane region" description="Helical" evidence="1">
    <location>
        <begin position="53"/>
        <end position="76"/>
    </location>
</feature>
<evidence type="ECO:0000256" key="1">
    <source>
        <dbReference type="SAM" id="Phobius"/>
    </source>
</evidence>
<keyword evidence="1" id="KW-0812">Transmembrane</keyword>
<dbReference type="Pfam" id="PF12730">
    <property type="entry name" value="ABC2_membrane_4"/>
    <property type="match status" value="1"/>
</dbReference>
<dbReference type="CDD" id="cd21809">
    <property type="entry name" value="ABC-2_lan_permease-like"/>
    <property type="match status" value="1"/>
</dbReference>
<sequence>MIRDVRLEFRKMRRLRTLPILAVLVVATAALSSVSLFAGSARASFDDEDALPWAALMLSYTLMAAMTSPIVIAVLASRQTDIEHSGAGWNLAGSVGRSPGQLCRAKFVALGLVLAPAVVLQTLLVIGLGALAGIDVPIRVDAWAGYTALLILVDLAFLGVHLWVSTVVENQLVGVGIGVLGAFLAVFSLLVPGTISRFVPWGYYAVIAHASQESGVLSFVHPPVAWVVGFLLLAAVLLTIATRRLDRLER</sequence>
<feature type="transmembrane region" description="Helical" evidence="1">
    <location>
        <begin position="224"/>
        <end position="242"/>
    </location>
</feature>
<dbReference type="AlphaFoldDB" id="A0AA37X8K1"/>
<accession>A0AA37X8K1</accession>